<organism evidence="24 25">
    <name type="scientific">Candidatus Hydrogenisulfobacillus filiaventi</name>
    <dbReference type="NCBI Taxonomy" id="2707344"/>
    <lineage>
        <taxon>Bacteria</taxon>
        <taxon>Bacillati</taxon>
        <taxon>Bacillota</taxon>
        <taxon>Clostridia</taxon>
        <taxon>Eubacteriales</taxon>
        <taxon>Clostridiales Family XVII. Incertae Sedis</taxon>
        <taxon>Candidatus Hydrogenisulfobacillus</taxon>
    </lineage>
</organism>
<evidence type="ECO:0000256" key="13">
    <source>
        <dbReference type="ARBA" id="ARBA00022723"/>
    </source>
</evidence>
<dbReference type="InterPro" id="IPR015813">
    <property type="entry name" value="Pyrv/PenolPyrv_kinase-like_dom"/>
</dbReference>
<dbReference type="Pfam" id="PF02896">
    <property type="entry name" value="PEP-utilizers_C"/>
    <property type="match status" value="1"/>
</dbReference>
<dbReference type="InterPro" id="IPR040442">
    <property type="entry name" value="Pyrv_kinase-like_dom_sf"/>
</dbReference>
<evidence type="ECO:0000256" key="6">
    <source>
        <dbReference type="ARBA" id="ARBA00012232"/>
    </source>
</evidence>
<dbReference type="GO" id="GO:0046872">
    <property type="term" value="F:metal ion binding"/>
    <property type="evidence" value="ECO:0007669"/>
    <property type="project" value="UniProtKB-KW"/>
</dbReference>
<keyword evidence="14 17" id="KW-0418">Kinase</keyword>
<dbReference type="Gene3D" id="3.50.30.10">
    <property type="entry name" value="Phosphohistidine domain"/>
    <property type="match status" value="1"/>
</dbReference>
<dbReference type="GO" id="GO:0005737">
    <property type="term" value="C:cytoplasm"/>
    <property type="evidence" value="ECO:0007669"/>
    <property type="project" value="UniProtKB-SubCell"/>
</dbReference>
<dbReference type="SUPFAM" id="SSF52009">
    <property type="entry name" value="Phosphohistidine domain"/>
    <property type="match status" value="1"/>
</dbReference>
<evidence type="ECO:0000256" key="16">
    <source>
        <dbReference type="ARBA" id="ARBA00033235"/>
    </source>
</evidence>
<comment type="subcellular location">
    <subcellularLocation>
        <location evidence="4 17">Cytoplasm</location>
    </subcellularLocation>
</comment>
<dbReference type="PRINTS" id="PR01736">
    <property type="entry name" value="PHPHTRNFRASE"/>
</dbReference>
<dbReference type="InterPro" id="IPR023151">
    <property type="entry name" value="PEP_util_CS"/>
</dbReference>
<name>A0A6F8ZD31_9FIRM</name>
<dbReference type="Gene3D" id="3.20.20.60">
    <property type="entry name" value="Phosphoenolpyruvate-binding domains"/>
    <property type="match status" value="1"/>
</dbReference>
<dbReference type="InterPro" id="IPR036637">
    <property type="entry name" value="Phosphohistidine_dom_sf"/>
</dbReference>
<dbReference type="KEGG" id="hfv:R50_0037"/>
<keyword evidence="9 17" id="KW-0963">Cytoplasm</keyword>
<keyword evidence="15 17" id="KW-0460">Magnesium</keyword>
<comment type="cofactor">
    <cofactor evidence="2 17 20">
        <name>Mg(2+)</name>
        <dbReference type="ChEBI" id="CHEBI:18420"/>
    </cofactor>
</comment>
<evidence type="ECO:0000256" key="3">
    <source>
        <dbReference type="ARBA" id="ARBA00002728"/>
    </source>
</evidence>
<evidence type="ECO:0000256" key="8">
    <source>
        <dbReference type="ARBA" id="ARBA00022448"/>
    </source>
</evidence>
<dbReference type="GO" id="GO:0009401">
    <property type="term" value="P:phosphoenolpyruvate-dependent sugar phosphotransferase system"/>
    <property type="evidence" value="ECO:0007669"/>
    <property type="project" value="UniProtKB-KW"/>
</dbReference>
<evidence type="ECO:0000256" key="2">
    <source>
        <dbReference type="ARBA" id="ARBA00001946"/>
    </source>
</evidence>
<evidence type="ECO:0000256" key="10">
    <source>
        <dbReference type="ARBA" id="ARBA00022597"/>
    </source>
</evidence>
<sequence>MSTAPFRGIAIQPGLATGPAWLPAAPAAGPGPAGTPAEEEARWEQARQTVAAHLAALARREAGTGREMAEAQRLMALDPSLDRQVRDGVRQGRSAPEALQAAAAGFAGALRRLPEPYWQQRAADVEAVAGLLQRALAGAAPETVPAGAVVCAGDLGPAWLLERPPGTVAALALAEGGPASHLAILVRALDLPAVFGLGPAFLAAVRPGSQVWVEGGEGLVWVDPDPATRRLLEARRQAAARPARAPGPARTRDGTRITVLANLNRPEEAAAAFTAGAEGIGLLRTEFLWEDTDDPPEEVQFQAYLAVARQAGSRPVTIRTFDYGGDKSSAAEPNPFLGLRGIRLGFRHPARLLIQFRAILRAAAAGPAPLRVMLPMVSTVEEVEAARAIWEEARRQVPAAPPVAFGIMVETPAAALTAAALAVRADFFSIGSNDLVQYTLAVDRGNPAVAGLYQPQHPAVLRLIREVSRAAGAAGIAAGICGEMGGDPAAAALLIGLGLREFSMSPSRLPAFQGELSRFTVTDAEALATTALAAAGPDQVKRLVDDFRRAHSAP</sequence>
<feature type="binding site" evidence="19">
    <location>
        <begin position="433"/>
        <end position="434"/>
    </location>
    <ligand>
        <name>phosphoenolpyruvate</name>
        <dbReference type="ChEBI" id="CHEBI:58702"/>
    </ligand>
</feature>
<dbReference type="Gene3D" id="1.10.274.10">
    <property type="entry name" value="PtsI, HPr-binding domain"/>
    <property type="match status" value="1"/>
</dbReference>
<dbReference type="PANTHER" id="PTHR46244:SF3">
    <property type="entry name" value="PHOSPHOENOLPYRUVATE-PROTEIN PHOSPHOTRANSFERASE"/>
    <property type="match status" value="1"/>
</dbReference>
<accession>A0A6F8ZD31</accession>
<evidence type="ECO:0000256" key="20">
    <source>
        <dbReference type="PIRSR" id="PIRSR000732-3"/>
    </source>
</evidence>
<dbReference type="InterPro" id="IPR036618">
    <property type="entry name" value="PtsI_HPr-bd_sf"/>
</dbReference>
<evidence type="ECO:0000256" key="18">
    <source>
        <dbReference type="PIRSR" id="PIRSR000732-1"/>
    </source>
</evidence>
<evidence type="ECO:0000256" key="19">
    <source>
        <dbReference type="PIRSR" id="PIRSR000732-2"/>
    </source>
</evidence>
<comment type="function">
    <text evidence="3 17">General (non sugar-specific) component of the phosphoenolpyruvate-dependent sugar phosphotransferase system (sugar PTS). This major carbohydrate active-transport system catalyzes the phosphorylation of incoming sugar substrates concomitantly with their translocation across the cell membrane. Enzyme I transfers the phosphoryl group from phosphoenolpyruvate (PEP) to the phosphoryl carrier protein (HPr).</text>
</comment>
<gene>
    <name evidence="24" type="ORF">R50_0037</name>
</gene>
<evidence type="ECO:0000259" key="22">
    <source>
        <dbReference type="Pfam" id="PF02896"/>
    </source>
</evidence>
<evidence type="ECO:0000313" key="25">
    <source>
        <dbReference type="Proteomes" id="UP000503399"/>
    </source>
</evidence>
<evidence type="ECO:0000256" key="11">
    <source>
        <dbReference type="ARBA" id="ARBA00022679"/>
    </source>
</evidence>
<evidence type="ECO:0000256" key="5">
    <source>
        <dbReference type="ARBA" id="ARBA00007837"/>
    </source>
</evidence>
<dbReference type="AlphaFoldDB" id="A0A6F8ZD31"/>
<keyword evidence="11 17" id="KW-0808">Transferase</keyword>
<keyword evidence="24" id="KW-0670">Pyruvate</keyword>
<evidence type="ECO:0000256" key="4">
    <source>
        <dbReference type="ARBA" id="ARBA00004496"/>
    </source>
</evidence>
<proteinExistence type="inferred from homology"/>
<evidence type="ECO:0000256" key="17">
    <source>
        <dbReference type="PIRNR" id="PIRNR000732"/>
    </source>
</evidence>
<evidence type="ECO:0000259" key="23">
    <source>
        <dbReference type="Pfam" id="PF05524"/>
    </source>
</evidence>
<dbReference type="SUPFAM" id="SSF47831">
    <property type="entry name" value="Enzyme I of the PEP:sugar phosphotransferase system HPr-binding (sub)domain"/>
    <property type="match status" value="1"/>
</dbReference>
<comment type="similarity">
    <text evidence="5 17">Belongs to the PEP-utilizing enzyme family.</text>
</comment>
<feature type="binding site" evidence="19">
    <location>
        <position position="319"/>
    </location>
    <ligand>
        <name>phosphoenolpyruvate</name>
        <dbReference type="ChEBI" id="CHEBI:58702"/>
    </ligand>
</feature>
<feature type="binding site" evidence="19">
    <location>
        <position position="284"/>
    </location>
    <ligand>
        <name>phosphoenolpyruvate</name>
        <dbReference type="ChEBI" id="CHEBI:58702"/>
    </ligand>
</feature>
<dbReference type="Pfam" id="PF05524">
    <property type="entry name" value="PEP-utilisers_N"/>
    <property type="match status" value="1"/>
</dbReference>
<protein>
    <recommendedName>
        <fullName evidence="7 17">Phosphoenolpyruvate-protein phosphotransferase</fullName>
        <ecNumber evidence="6 17">2.7.3.9</ecNumber>
    </recommendedName>
    <alternativeName>
        <fullName evidence="16 17">Phosphotransferase system, enzyme I</fullName>
    </alternativeName>
</protein>
<keyword evidence="13 17" id="KW-0479">Metal-binding</keyword>
<evidence type="ECO:0000256" key="7">
    <source>
        <dbReference type="ARBA" id="ARBA00016544"/>
    </source>
</evidence>
<reference evidence="24 25" key="1">
    <citation type="submission" date="2020-02" db="EMBL/GenBank/DDBJ databases">
        <authorList>
            <person name="Hogendoorn C."/>
        </authorList>
    </citation>
    <scope>NUCLEOTIDE SEQUENCE [LARGE SCALE GENOMIC DNA]</scope>
    <source>
        <strain evidence="24">R501</strain>
    </source>
</reference>
<dbReference type="EC" id="2.7.3.9" evidence="6 17"/>
<dbReference type="PIRSF" id="PIRSF000732">
    <property type="entry name" value="PTS_enzyme_I"/>
    <property type="match status" value="1"/>
</dbReference>
<dbReference type="InterPro" id="IPR006318">
    <property type="entry name" value="PTS_EI-like"/>
</dbReference>
<keyword evidence="25" id="KW-1185">Reference proteome</keyword>
<evidence type="ECO:0000256" key="15">
    <source>
        <dbReference type="ARBA" id="ARBA00022842"/>
    </source>
</evidence>
<evidence type="ECO:0000313" key="24">
    <source>
        <dbReference type="EMBL" id="CAB1127543.1"/>
    </source>
</evidence>
<dbReference type="InterPro" id="IPR000121">
    <property type="entry name" value="PEP_util_C"/>
</dbReference>
<dbReference type="InterPro" id="IPR008731">
    <property type="entry name" value="PTS_EIN"/>
</dbReference>
<feature type="active site" description="Tele-phosphohistidine intermediate" evidence="18">
    <location>
        <position position="181"/>
    </location>
</feature>
<feature type="domain" description="PEP-utilising enzyme mobile" evidence="21">
    <location>
        <begin position="145"/>
        <end position="218"/>
    </location>
</feature>
<keyword evidence="12 17" id="KW-0598">Phosphotransferase system</keyword>
<evidence type="ECO:0000256" key="12">
    <source>
        <dbReference type="ARBA" id="ARBA00022683"/>
    </source>
</evidence>
<feature type="binding site" evidence="19">
    <location>
        <position position="444"/>
    </location>
    <ligand>
        <name>phosphoenolpyruvate</name>
        <dbReference type="ChEBI" id="CHEBI:58702"/>
    </ligand>
</feature>
<dbReference type="GO" id="GO:0016301">
    <property type="term" value="F:kinase activity"/>
    <property type="evidence" value="ECO:0007669"/>
    <property type="project" value="UniProtKB-KW"/>
</dbReference>
<feature type="binding site" evidence="20">
    <location>
        <position position="410"/>
    </location>
    <ligand>
        <name>Mg(2+)</name>
        <dbReference type="ChEBI" id="CHEBI:18420"/>
    </ligand>
</feature>
<keyword evidence="8 17" id="KW-0813">Transport</keyword>
<dbReference type="GO" id="GO:0008965">
    <property type="term" value="F:phosphoenolpyruvate-protein phosphotransferase activity"/>
    <property type="evidence" value="ECO:0007669"/>
    <property type="project" value="UniProtKB-EC"/>
</dbReference>
<dbReference type="PANTHER" id="PTHR46244">
    <property type="entry name" value="PHOSPHOENOLPYRUVATE-PROTEIN PHOSPHOTRANSFERASE"/>
    <property type="match status" value="1"/>
</dbReference>
<keyword evidence="10 17" id="KW-0762">Sugar transport</keyword>
<dbReference type="Proteomes" id="UP000503399">
    <property type="component" value="Chromosome"/>
</dbReference>
<comment type="catalytic activity">
    <reaction evidence="1 17">
        <text>L-histidyl-[protein] + phosphoenolpyruvate = N(pros)-phospho-L-histidyl-[protein] + pyruvate</text>
        <dbReference type="Rhea" id="RHEA:23880"/>
        <dbReference type="Rhea" id="RHEA-COMP:9745"/>
        <dbReference type="Rhea" id="RHEA-COMP:9746"/>
        <dbReference type="ChEBI" id="CHEBI:15361"/>
        <dbReference type="ChEBI" id="CHEBI:29979"/>
        <dbReference type="ChEBI" id="CHEBI:58702"/>
        <dbReference type="ChEBI" id="CHEBI:64837"/>
        <dbReference type="EC" id="2.7.3.9"/>
    </reaction>
</comment>
<evidence type="ECO:0000259" key="21">
    <source>
        <dbReference type="Pfam" id="PF00391"/>
    </source>
</evidence>
<feature type="binding site" evidence="20">
    <location>
        <position position="434"/>
    </location>
    <ligand>
        <name>Mg(2+)</name>
        <dbReference type="ChEBI" id="CHEBI:18420"/>
    </ligand>
</feature>
<evidence type="ECO:0000256" key="9">
    <source>
        <dbReference type="ARBA" id="ARBA00022490"/>
    </source>
</evidence>
<feature type="domain" description="Phosphotransferase system enzyme I N-terminal" evidence="23">
    <location>
        <begin position="7"/>
        <end position="121"/>
    </location>
</feature>
<dbReference type="InterPro" id="IPR024692">
    <property type="entry name" value="PTS_EI"/>
</dbReference>
<dbReference type="InterPro" id="IPR008279">
    <property type="entry name" value="PEP-util_enz_mobile_dom"/>
</dbReference>
<evidence type="ECO:0000256" key="1">
    <source>
        <dbReference type="ARBA" id="ARBA00000683"/>
    </source>
</evidence>
<dbReference type="SUPFAM" id="SSF51621">
    <property type="entry name" value="Phosphoenolpyruvate/pyruvate domain"/>
    <property type="match status" value="1"/>
</dbReference>
<evidence type="ECO:0000256" key="14">
    <source>
        <dbReference type="ARBA" id="ARBA00022777"/>
    </source>
</evidence>
<dbReference type="NCBIfam" id="TIGR01417">
    <property type="entry name" value="PTS_I_fam"/>
    <property type="match status" value="1"/>
</dbReference>
<feature type="domain" description="PEP-utilising enzyme C-terminal" evidence="22">
    <location>
        <begin position="248"/>
        <end position="517"/>
    </location>
</feature>
<feature type="active site" description="Proton donor" evidence="18">
    <location>
        <position position="481"/>
    </location>
</feature>
<dbReference type="InterPro" id="IPR050499">
    <property type="entry name" value="PEP-utilizing_PTS_enzyme"/>
</dbReference>
<dbReference type="Pfam" id="PF00391">
    <property type="entry name" value="PEP-utilizers"/>
    <property type="match status" value="1"/>
</dbReference>
<dbReference type="EMBL" id="LR778114">
    <property type="protein sequence ID" value="CAB1127543.1"/>
    <property type="molecule type" value="Genomic_DNA"/>
</dbReference>
<dbReference type="PROSITE" id="PS00742">
    <property type="entry name" value="PEP_ENZYMES_2"/>
    <property type="match status" value="1"/>
</dbReference>